<sequence>MSILCNFCHKGAVIKLVFSSSLNFWFCFIFFFVGAGDMAEKEECSLHMGCWQPPYWIKFDVKAFGYSHDSFECYLYYFFFTVFFPFVFFSCSFRERERETGVKMFHK</sequence>
<dbReference type="EMBL" id="JXTB01000702">
    <property type="protein sequence ID" value="PON33807.1"/>
    <property type="molecule type" value="Genomic_DNA"/>
</dbReference>
<keyword evidence="3" id="KW-1185">Reference proteome</keyword>
<protein>
    <submittedName>
        <fullName evidence="2">Uncharacterized protein</fullName>
    </submittedName>
</protein>
<evidence type="ECO:0000313" key="3">
    <source>
        <dbReference type="Proteomes" id="UP000237105"/>
    </source>
</evidence>
<accession>A0A2P5AB88</accession>
<keyword evidence="1" id="KW-0812">Transmembrane</keyword>
<proteinExistence type="predicted"/>
<reference evidence="3" key="1">
    <citation type="submission" date="2016-06" db="EMBL/GenBank/DDBJ databases">
        <title>Parallel loss of symbiosis genes in relatives of nitrogen-fixing non-legume Parasponia.</title>
        <authorList>
            <person name="Van Velzen R."/>
            <person name="Holmer R."/>
            <person name="Bu F."/>
            <person name="Rutten L."/>
            <person name="Van Zeijl A."/>
            <person name="Liu W."/>
            <person name="Santuari L."/>
            <person name="Cao Q."/>
            <person name="Sharma T."/>
            <person name="Shen D."/>
            <person name="Roswanjaya Y."/>
            <person name="Wardhani T."/>
            <person name="Kalhor M.S."/>
            <person name="Jansen J."/>
            <person name="Van den Hoogen J."/>
            <person name="Gungor B."/>
            <person name="Hartog M."/>
            <person name="Hontelez J."/>
            <person name="Verver J."/>
            <person name="Yang W.-C."/>
            <person name="Schijlen E."/>
            <person name="Repin R."/>
            <person name="Schilthuizen M."/>
            <person name="Schranz E."/>
            <person name="Heidstra R."/>
            <person name="Miyata K."/>
            <person name="Fedorova E."/>
            <person name="Kohlen W."/>
            <person name="Bisseling T."/>
            <person name="Smit S."/>
            <person name="Geurts R."/>
        </authorList>
    </citation>
    <scope>NUCLEOTIDE SEQUENCE [LARGE SCALE GENOMIC DNA]</scope>
    <source>
        <strain evidence="3">cv. WU1-14</strain>
    </source>
</reference>
<feature type="transmembrane region" description="Helical" evidence="1">
    <location>
        <begin position="12"/>
        <end position="33"/>
    </location>
</feature>
<name>A0A2P5AB88_PARAD</name>
<evidence type="ECO:0000313" key="2">
    <source>
        <dbReference type="EMBL" id="PON33807.1"/>
    </source>
</evidence>
<organism evidence="2 3">
    <name type="scientific">Parasponia andersonii</name>
    <name type="common">Sponia andersonii</name>
    <dbReference type="NCBI Taxonomy" id="3476"/>
    <lineage>
        <taxon>Eukaryota</taxon>
        <taxon>Viridiplantae</taxon>
        <taxon>Streptophyta</taxon>
        <taxon>Embryophyta</taxon>
        <taxon>Tracheophyta</taxon>
        <taxon>Spermatophyta</taxon>
        <taxon>Magnoliopsida</taxon>
        <taxon>eudicotyledons</taxon>
        <taxon>Gunneridae</taxon>
        <taxon>Pentapetalae</taxon>
        <taxon>rosids</taxon>
        <taxon>fabids</taxon>
        <taxon>Rosales</taxon>
        <taxon>Cannabaceae</taxon>
        <taxon>Parasponia</taxon>
    </lineage>
</organism>
<gene>
    <name evidence="2" type="ORF">PanWU01x14_349520</name>
</gene>
<dbReference type="AlphaFoldDB" id="A0A2P5AB88"/>
<feature type="transmembrane region" description="Helical" evidence="1">
    <location>
        <begin position="74"/>
        <end position="93"/>
    </location>
</feature>
<dbReference type="OrthoDB" id="10533589at2759"/>
<dbReference type="Proteomes" id="UP000237105">
    <property type="component" value="Unassembled WGS sequence"/>
</dbReference>
<keyword evidence="1" id="KW-1133">Transmembrane helix</keyword>
<keyword evidence="1" id="KW-0472">Membrane</keyword>
<evidence type="ECO:0000256" key="1">
    <source>
        <dbReference type="SAM" id="Phobius"/>
    </source>
</evidence>
<comment type="caution">
    <text evidence="2">The sequence shown here is derived from an EMBL/GenBank/DDBJ whole genome shotgun (WGS) entry which is preliminary data.</text>
</comment>